<evidence type="ECO:0000313" key="3">
    <source>
        <dbReference type="Proteomes" id="UP000229847"/>
    </source>
</evidence>
<feature type="domain" description="Endonuclease/exonuclease/phosphatase" evidence="1">
    <location>
        <begin position="2"/>
        <end position="196"/>
    </location>
</feature>
<name>A0A2H0BII1_9BACT</name>
<accession>A0A2H0BII1</accession>
<feature type="non-terminal residue" evidence="2">
    <location>
        <position position="1"/>
    </location>
</feature>
<dbReference type="Pfam" id="PF03372">
    <property type="entry name" value="Exo_endo_phos"/>
    <property type="match status" value="1"/>
</dbReference>
<comment type="caution">
    <text evidence="2">The sequence shown here is derived from an EMBL/GenBank/DDBJ whole genome shotgun (WGS) entry which is preliminary data.</text>
</comment>
<protein>
    <recommendedName>
        <fullName evidence="1">Endonuclease/exonuclease/phosphatase domain-containing protein</fullName>
    </recommendedName>
</protein>
<dbReference type="InterPro" id="IPR005135">
    <property type="entry name" value="Endo/exonuclease/phosphatase"/>
</dbReference>
<dbReference type="GO" id="GO:0003824">
    <property type="term" value="F:catalytic activity"/>
    <property type="evidence" value="ECO:0007669"/>
    <property type="project" value="InterPro"/>
</dbReference>
<evidence type="ECO:0000259" key="1">
    <source>
        <dbReference type="Pfam" id="PF03372"/>
    </source>
</evidence>
<dbReference type="SUPFAM" id="SSF56219">
    <property type="entry name" value="DNase I-like"/>
    <property type="match status" value="1"/>
</dbReference>
<gene>
    <name evidence="2" type="ORF">COX03_02795</name>
</gene>
<dbReference type="EMBL" id="PCSW01000085">
    <property type="protein sequence ID" value="PIP57496.1"/>
    <property type="molecule type" value="Genomic_DNA"/>
</dbReference>
<sequence>FCFQEVSPENFQRIQNLLPEFGGYHACRDKPRYDGLWYGQATFVKQDVKVLCSDNITIFKKHKNKLGFMLCEKLGVDDKILWIGNIHGISKPGNKFDTKIRLKQSQIITDFFKDKGPVIFGGDFNLLPETKSVKEFENLSYKNLIREFNIKATRNKLSWENLKKGEEKQYYADYVFTSPEVKVKSFEVPDVEISDHLPMILDFDIQA</sequence>
<evidence type="ECO:0000313" key="2">
    <source>
        <dbReference type="EMBL" id="PIP57496.1"/>
    </source>
</evidence>
<dbReference type="InterPro" id="IPR036691">
    <property type="entry name" value="Endo/exonu/phosph_ase_sf"/>
</dbReference>
<dbReference type="Gene3D" id="3.60.10.10">
    <property type="entry name" value="Endonuclease/exonuclease/phosphatase"/>
    <property type="match status" value="1"/>
</dbReference>
<dbReference type="Proteomes" id="UP000229847">
    <property type="component" value="Unassembled WGS sequence"/>
</dbReference>
<proteinExistence type="predicted"/>
<reference evidence="2 3" key="1">
    <citation type="submission" date="2017-09" db="EMBL/GenBank/DDBJ databases">
        <title>Depth-based differentiation of microbial function through sediment-hosted aquifers and enrichment of novel symbionts in the deep terrestrial subsurface.</title>
        <authorList>
            <person name="Probst A.J."/>
            <person name="Ladd B."/>
            <person name="Jarett J.K."/>
            <person name="Geller-Mcgrath D.E."/>
            <person name="Sieber C.M."/>
            <person name="Emerson J.B."/>
            <person name="Anantharaman K."/>
            <person name="Thomas B.C."/>
            <person name="Malmstrom R."/>
            <person name="Stieglmeier M."/>
            <person name="Klingl A."/>
            <person name="Woyke T."/>
            <person name="Ryan C.M."/>
            <person name="Banfield J.F."/>
        </authorList>
    </citation>
    <scope>NUCLEOTIDE SEQUENCE [LARGE SCALE GENOMIC DNA]</scope>
    <source>
        <strain evidence="2">CG22_combo_CG10-13_8_21_14_all_39_10</strain>
    </source>
</reference>
<organism evidence="2 3">
    <name type="scientific">Candidatus Woesebacteria bacterium CG22_combo_CG10-13_8_21_14_all_39_10</name>
    <dbReference type="NCBI Taxonomy" id="1975059"/>
    <lineage>
        <taxon>Bacteria</taxon>
        <taxon>Candidatus Woeseibacteriota</taxon>
    </lineage>
</organism>
<dbReference type="AlphaFoldDB" id="A0A2H0BII1"/>